<dbReference type="Pfam" id="PF12353">
    <property type="entry name" value="eIF3g"/>
    <property type="match status" value="1"/>
</dbReference>
<dbReference type="InterPro" id="IPR024675">
    <property type="entry name" value="eIF3g_N"/>
</dbReference>
<dbReference type="Pfam" id="PF00076">
    <property type="entry name" value="RRM_1"/>
    <property type="match status" value="1"/>
</dbReference>
<keyword evidence="6" id="KW-1185">Reference proteome</keyword>
<protein>
    <submittedName>
        <fullName evidence="5">Tif35p</fullName>
    </submittedName>
</protein>
<dbReference type="InterPro" id="IPR034240">
    <property type="entry name" value="eIF3G_RRM"/>
</dbReference>
<dbReference type="SUPFAM" id="SSF54928">
    <property type="entry name" value="RNA-binding domain, RBD"/>
    <property type="match status" value="1"/>
</dbReference>
<accession>A0A167DKY8</accession>
<dbReference type="GO" id="GO:0071540">
    <property type="term" value="C:eukaryotic translation initiation factor 3 complex, eIF3e"/>
    <property type="evidence" value="ECO:0007669"/>
    <property type="project" value="EnsemblFungi"/>
</dbReference>
<sequence length="182" mass="19999">MSKADAEEEAERAAKEAVPTKKVVCRTCGGEHFTAKCPYKDALGSADSANEGSEPATSRYGTPQPEAGPTTGVYVAPHQRGKPPGTVLTDPGRTPLNGERDDSATLRVTNLSEDIVEDELRHLFGRMGRIVRCHLVRDRETGRNRGFAFVSYETRDVAERACEKLNGYAFDNLIMHVEFSKK</sequence>
<dbReference type="PANTHER" id="PTHR10352">
    <property type="entry name" value="EUKARYOTIC TRANSLATION INITIATION FACTOR 3 SUBUNIT G"/>
    <property type="match status" value="1"/>
</dbReference>
<dbReference type="GeneID" id="30033092"/>
<dbReference type="CDD" id="cd12408">
    <property type="entry name" value="RRM_eIF3G_like"/>
    <property type="match status" value="1"/>
</dbReference>
<evidence type="ECO:0000256" key="2">
    <source>
        <dbReference type="PROSITE-ProRule" id="PRU00176"/>
    </source>
</evidence>
<evidence type="ECO:0000256" key="3">
    <source>
        <dbReference type="SAM" id="MobiDB-lite"/>
    </source>
</evidence>
<evidence type="ECO:0000256" key="1">
    <source>
        <dbReference type="ARBA" id="ARBA00022884"/>
    </source>
</evidence>
<gene>
    <name evidence="5" type="primary">TIF35</name>
    <name evidence="5" type="ORF">AWJ20_1304</name>
</gene>
<dbReference type="Proteomes" id="UP000189580">
    <property type="component" value="Chromosome a"/>
</dbReference>
<dbReference type="Gene3D" id="3.30.70.330">
    <property type="match status" value="1"/>
</dbReference>
<dbReference type="AlphaFoldDB" id="A0A167DKY8"/>
<name>A0A167DKY8_9ASCO</name>
<dbReference type="OrthoDB" id="639027at2759"/>
<feature type="region of interest" description="Disordered" evidence="3">
    <location>
        <begin position="1"/>
        <end position="21"/>
    </location>
</feature>
<dbReference type="SMART" id="SM00360">
    <property type="entry name" value="RRM"/>
    <property type="match status" value="1"/>
</dbReference>
<dbReference type="PROSITE" id="PS50102">
    <property type="entry name" value="RRM"/>
    <property type="match status" value="1"/>
</dbReference>
<dbReference type="GO" id="GO:0003723">
    <property type="term" value="F:RNA binding"/>
    <property type="evidence" value="ECO:0007669"/>
    <property type="project" value="UniProtKB-UniRule"/>
</dbReference>
<evidence type="ECO:0000313" key="6">
    <source>
        <dbReference type="Proteomes" id="UP000189580"/>
    </source>
</evidence>
<feature type="compositionally biased region" description="Polar residues" evidence="3">
    <location>
        <begin position="47"/>
        <end position="61"/>
    </location>
</feature>
<feature type="domain" description="RRM" evidence="4">
    <location>
        <begin position="104"/>
        <end position="182"/>
    </location>
</feature>
<dbReference type="RefSeq" id="XP_018735503.1">
    <property type="nucleotide sequence ID" value="XM_018878173.1"/>
</dbReference>
<evidence type="ECO:0000313" key="5">
    <source>
        <dbReference type="EMBL" id="ANB13026.1"/>
    </source>
</evidence>
<organism evidence="5 6">
    <name type="scientific">Sugiyamaella lignohabitans</name>
    <dbReference type="NCBI Taxonomy" id="796027"/>
    <lineage>
        <taxon>Eukaryota</taxon>
        <taxon>Fungi</taxon>
        <taxon>Dikarya</taxon>
        <taxon>Ascomycota</taxon>
        <taxon>Saccharomycotina</taxon>
        <taxon>Dipodascomycetes</taxon>
        <taxon>Dipodascales</taxon>
        <taxon>Trichomonascaceae</taxon>
        <taxon>Sugiyamaella</taxon>
    </lineage>
</organism>
<dbReference type="EMBL" id="CP014501">
    <property type="protein sequence ID" value="ANB13026.1"/>
    <property type="molecule type" value="Genomic_DNA"/>
</dbReference>
<feature type="region of interest" description="Disordered" evidence="3">
    <location>
        <begin position="34"/>
        <end position="100"/>
    </location>
</feature>
<dbReference type="InterPro" id="IPR035979">
    <property type="entry name" value="RBD_domain_sf"/>
</dbReference>
<evidence type="ECO:0000259" key="4">
    <source>
        <dbReference type="PROSITE" id="PS50102"/>
    </source>
</evidence>
<feature type="compositionally biased region" description="Acidic residues" evidence="3">
    <location>
        <begin position="1"/>
        <end position="10"/>
    </location>
</feature>
<proteinExistence type="predicted"/>
<dbReference type="KEGG" id="slb:AWJ20_1304"/>
<dbReference type="GO" id="GO:0016282">
    <property type="term" value="C:eukaryotic 43S preinitiation complex"/>
    <property type="evidence" value="ECO:0007669"/>
    <property type="project" value="EnsemblFungi"/>
</dbReference>
<dbReference type="GO" id="GO:0071541">
    <property type="term" value="C:eukaryotic translation initiation factor 3 complex, eIF3m"/>
    <property type="evidence" value="ECO:0007669"/>
    <property type="project" value="EnsemblFungi"/>
</dbReference>
<keyword evidence="1 2" id="KW-0694">RNA-binding</keyword>
<reference evidence="5 6" key="1">
    <citation type="submission" date="2016-02" db="EMBL/GenBank/DDBJ databases">
        <title>Complete genome sequence and transcriptome regulation of the pentose utilising yeast Sugiyamaella lignohabitans.</title>
        <authorList>
            <person name="Bellasio M."/>
            <person name="Peymann A."/>
            <person name="Valli M."/>
            <person name="Sipitzky M."/>
            <person name="Graf A."/>
            <person name="Sauer M."/>
            <person name="Marx H."/>
            <person name="Mattanovich D."/>
        </authorList>
    </citation>
    <scope>NUCLEOTIDE SEQUENCE [LARGE SCALE GENOMIC DNA]</scope>
    <source>
        <strain evidence="5 6">CBS 10342</strain>
    </source>
</reference>
<dbReference type="InterPro" id="IPR012677">
    <property type="entry name" value="Nucleotide-bd_a/b_plait_sf"/>
</dbReference>
<dbReference type="InterPro" id="IPR000504">
    <property type="entry name" value="RRM_dom"/>
</dbReference>